<dbReference type="OMA" id="CEDELGM"/>
<feature type="coiled-coil region" evidence="1">
    <location>
        <begin position="247"/>
        <end position="274"/>
    </location>
</feature>
<feature type="compositionally biased region" description="Basic residues" evidence="2">
    <location>
        <begin position="522"/>
        <end position="532"/>
    </location>
</feature>
<dbReference type="InParanoid" id="C1EH77"/>
<feature type="domain" description="Exocyst complex component Sec10-like alpha-helical bundle" evidence="3">
    <location>
        <begin position="220"/>
        <end position="397"/>
    </location>
</feature>
<feature type="compositionally biased region" description="Low complexity" evidence="2">
    <location>
        <begin position="714"/>
        <end position="737"/>
    </location>
</feature>
<feature type="domain" description="Exocyst complex component Sec10-like alpha-helical bundle" evidence="3">
    <location>
        <begin position="902"/>
        <end position="1097"/>
    </location>
</feature>
<evidence type="ECO:0000313" key="4">
    <source>
        <dbReference type="EMBL" id="ACO67458.1"/>
    </source>
</evidence>
<feature type="compositionally biased region" description="Acidic residues" evidence="2">
    <location>
        <begin position="704"/>
        <end position="713"/>
    </location>
</feature>
<sequence>MAETTPAPPVFACGDKLAVDAYLKSLIEPLPTTLGTPSHGPLSGGGGDEPFAAAAPILARLLDAEEALLERRESIARRAARLASAVRDEERAFLRDAPALDTATREMHAALDDLDARVSHVAASSSGIGESLRLAAAHRAATERARLTALHLAMFNARRHDGLLDDDDDSLDVDLDDSDDDFNDAGGGGGGGGASPFGLGLDGDEDVVAAVFTDPKRNAEAAKLAQSLLELARQHERSRHDRAGEPKPSLRVAVENLERYCDELENRLLEKFERYEAKRDVVGMRQCAKTVSHFNGGASLVQRFVATRPMFLKVEALERLDALRDFAPAYGSGLSEEKEASDAAEAALEVLDVFFQETLAEATKEVETARAVFPATCDAVDQLVRRVVEQRIGAAVDAIAGPRPPPPPVPGPPAASEGSYFASFMSPRKAPATTTARKHRRNVSFGGDLRGFDPAQAQPAQAPMTDFPASRLGHSRSFGMLEGRPGSGEKGEKETNDDEEEEDTVAPLGEPAQPASPAAKTARPKTAGHSRSKSYTEYMTPSFMSSKANGGFYGDPARDEFENSHGVGRDAIVEGTPPGAGHFALLAYLKILAGAVDRARALGAALAHVAANAGRRRVDAVNACDALFSERREGYGNLEGDCLVGLAASGAAASPGAAPDESGVHESGVPGFDRLIRWHREASERCATVLAPPFRDVTALNGSADDDDGDFDGIADAPGERSSSSSSSTAAAAAGGSRVRSVGTSSRVASAVASASALRESVDTELRLAETFVGETERLCRLALDAAVDACERRSGRFDARSDPREVATTGIGCVLRAAADALDAVERARDANARLCDAIEARTRDASAEIESDVDAFIQKRSSSSSGDETVVEDLTGSLRMARRAAEACRVAVDGRHAECVRDVSDAVVQTLRKGLKSLMFVVEKTLTGLQRRADFKPNEEEMETWTQFPGQEPTPACAAALALVREAYNVAAECLAPDESVVESSVQSASANEGFEHPNIRTFAEECASMLHKTVLAHVARFHHTATGALQLKRDVGELDAFVGSICASGRKSSPASRAWRDALDRCNALIIPAHALPELLRETRAAAVADAEAERARRGIEEAGGLGENDGDAASGGDDEERRARVAKEAGDNAVEEMVRIIHLRADFHPSMLKVLSPKKG</sequence>
<evidence type="ECO:0000259" key="3">
    <source>
        <dbReference type="Pfam" id="PF07393"/>
    </source>
</evidence>
<feature type="region of interest" description="Disordered" evidence="2">
    <location>
        <begin position="701"/>
        <end position="737"/>
    </location>
</feature>
<dbReference type="STRING" id="296587.C1EH77"/>
<dbReference type="FunCoup" id="C1EH77">
    <property type="interactions" value="2006"/>
</dbReference>
<dbReference type="InterPro" id="IPR009976">
    <property type="entry name" value="Sec10-like"/>
</dbReference>
<feature type="compositionally biased region" description="Acidic residues" evidence="2">
    <location>
        <begin position="495"/>
        <end position="504"/>
    </location>
</feature>
<dbReference type="KEGG" id="mis:MICPUN_106505"/>
<feature type="compositionally biased region" description="Low complexity" evidence="2">
    <location>
        <begin position="454"/>
        <end position="463"/>
    </location>
</feature>
<dbReference type="GeneID" id="8248921"/>
<dbReference type="GO" id="GO:0006893">
    <property type="term" value="P:Golgi to plasma membrane transport"/>
    <property type="evidence" value="ECO:0007669"/>
    <property type="project" value="TreeGrafter"/>
</dbReference>
<dbReference type="OrthoDB" id="125856at2759"/>
<evidence type="ECO:0000256" key="2">
    <source>
        <dbReference type="SAM" id="MobiDB-lite"/>
    </source>
</evidence>
<dbReference type="GO" id="GO:0006887">
    <property type="term" value="P:exocytosis"/>
    <property type="evidence" value="ECO:0007669"/>
    <property type="project" value="TreeGrafter"/>
</dbReference>
<feature type="region of interest" description="Disordered" evidence="2">
    <location>
        <begin position="1102"/>
        <end position="1133"/>
    </location>
</feature>
<feature type="compositionally biased region" description="Gly residues" evidence="2">
    <location>
        <begin position="185"/>
        <end position="195"/>
    </location>
</feature>
<dbReference type="AlphaFoldDB" id="C1EH77"/>
<accession>C1EH77</accession>
<dbReference type="EMBL" id="CP001332">
    <property type="protein sequence ID" value="ACO67458.1"/>
    <property type="molecule type" value="Genomic_DNA"/>
</dbReference>
<dbReference type="Proteomes" id="UP000002009">
    <property type="component" value="Chromosome 14"/>
</dbReference>
<reference evidence="4 5" key="1">
    <citation type="journal article" date="2009" name="Science">
        <title>Green evolution and dynamic adaptations revealed by genomes of the marine picoeukaryotes Micromonas.</title>
        <authorList>
            <person name="Worden A.Z."/>
            <person name="Lee J.H."/>
            <person name="Mock T."/>
            <person name="Rouze P."/>
            <person name="Simmons M.P."/>
            <person name="Aerts A.L."/>
            <person name="Allen A.E."/>
            <person name="Cuvelier M.L."/>
            <person name="Derelle E."/>
            <person name="Everett M.V."/>
            <person name="Foulon E."/>
            <person name="Grimwood J."/>
            <person name="Gundlach H."/>
            <person name="Henrissat B."/>
            <person name="Napoli C."/>
            <person name="McDonald S.M."/>
            <person name="Parker M.S."/>
            <person name="Rombauts S."/>
            <person name="Salamov A."/>
            <person name="Von Dassow P."/>
            <person name="Badger J.H."/>
            <person name="Coutinho P.M."/>
            <person name="Demir E."/>
            <person name="Dubchak I."/>
            <person name="Gentemann C."/>
            <person name="Eikrem W."/>
            <person name="Gready J.E."/>
            <person name="John U."/>
            <person name="Lanier W."/>
            <person name="Lindquist E.A."/>
            <person name="Lucas S."/>
            <person name="Mayer K.F."/>
            <person name="Moreau H."/>
            <person name="Not F."/>
            <person name="Otillar R."/>
            <person name="Panaud O."/>
            <person name="Pangilinan J."/>
            <person name="Paulsen I."/>
            <person name="Piegu B."/>
            <person name="Poliakov A."/>
            <person name="Robbens S."/>
            <person name="Schmutz J."/>
            <person name="Toulza E."/>
            <person name="Wyss T."/>
            <person name="Zelensky A."/>
            <person name="Zhou K."/>
            <person name="Armbrust E.V."/>
            <person name="Bhattacharya D."/>
            <person name="Goodenough U.W."/>
            <person name="Van de Peer Y."/>
            <person name="Grigoriev I.V."/>
        </authorList>
    </citation>
    <scope>NUCLEOTIDE SEQUENCE [LARGE SCALE GENOMIC DNA]</scope>
    <source>
        <strain evidence="5">RCC299 / NOUM17</strain>
    </source>
</reference>
<feature type="region of interest" description="Disordered" evidence="2">
    <location>
        <begin position="398"/>
        <end position="534"/>
    </location>
</feature>
<dbReference type="PANTHER" id="PTHR12100:SF0">
    <property type="entry name" value="EXOCYST COMPLEX COMPONENT 5"/>
    <property type="match status" value="1"/>
</dbReference>
<dbReference type="InterPro" id="IPR048627">
    <property type="entry name" value="Sec10_HB"/>
</dbReference>
<feature type="compositionally biased region" description="Pro residues" evidence="2">
    <location>
        <begin position="402"/>
        <end position="413"/>
    </location>
</feature>
<dbReference type="eggNOG" id="KOG3745">
    <property type="taxonomic scope" value="Eukaryota"/>
</dbReference>
<name>C1EH77_MICCC</name>
<dbReference type="RefSeq" id="XP_002506200.1">
    <property type="nucleotide sequence ID" value="XM_002506154.1"/>
</dbReference>
<proteinExistence type="predicted"/>
<keyword evidence="1" id="KW-0175">Coiled coil</keyword>
<dbReference type="Pfam" id="PF07393">
    <property type="entry name" value="Sec10_HB"/>
    <property type="match status" value="2"/>
</dbReference>
<evidence type="ECO:0000256" key="1">
    <source>
        <dbReference type="SAM" id="Coils"/>
    </source>
</evidence>
<gene>
    <name evidence="4" type="ORF">MICPUN_106505</name>
</gene>
<feature type="region of interest" description="Disordered" evidence="2">
    <location>
        <begin position="175"/>
        <end position="196"/>
    </location>
</feature>
<protein>
    <recommendedName>
        <fullName evidence="3">Exocyst complex component Sec10-like alpha-helical bundle domain-containing protein</fullName>
    </recommendedName>
</protein>
<dbReference type="GO" id="GO:0000145">
    <property type="term" value="C:exocyst"/>
    <property type="evidence" value="ECO:0007669"/>
    <property type="project" value="TreeGrafter"/>
</dbReference>
<organism evidence="4 5">
    <name type="scientific">Micromonas commoda (strain RCC299 / NOUM17 / CCMP2709)</name>
    <name type="common">Picoplanktonic green alga</name>
    <dbReference type="NCBI Taxonomy" id="296587"/>
    <lineage>
        <taxon>Eukaryota</taxon>
        <taxon>Viridiplantae</taxon>
        <taxon>Chlorophyta</taxon>
        <taxon>Mamiellophyceae</taxon>
        <taxon>Mamiellales</taxon>
        <taxon>Mamiellaceae</taxon>
        <taxon>Micromonas</taxon>
    </lineage>
</organism>
<feature type="compositionally biased region" description="Basic and acidic residues" evidence="2">
    <location>
        <begin position="1123"/>
        <end position="1133"/>
    </location>
</feature>
<keyword evidence="5" id="KW-1185">Reference proteome</keyword>
<dbReference type="PANTHER" id="PTHR12100">
    <property type="entry name" value="SEC10"/>
    <property type="match status" value="1"/>
</dbReference>
<evidence type="ECO:0000313" key="5">
    <source>
        <dbReference type="Proteomes" id="UP000002009"/>
    </source>
</evidence>